<dbReference type="OrthoDB" id="406970at2759"/>
<dbReference type="EMBL" id="CAMXCT030003962">
    <property type="protein sequence ID" value="CAL4794384.1"/>
    <property type="molecule type" value="Genomic_DNA"/>
</dbReference>
<comment type="caution">
    <text evidence="2">The sequence shown here is derived from an EMBL/GenBank/DDBJ whole genome shotgun (WGS) entry which is preliminary data.</text>
</comment>
<gene>
    <name evidence="2" type="ORF">C1SCF055_LOCUS32653</name>
</gene>
<reference evidence="2" key="1">
    <citation type="submission" date="2022-10" db="EMBL/GenBank/DDBJ databases">
        <authorList>
            <person name="Chen Y."/>
            <person name="Dougan E. K."/>
            <person name="Chan C."/>
            <person name="Rhodes N."/>
            <person name="Thang M."/>
        </authorList>
    </citation>
    <scope>NUCLEOTIDE SEQUENCE</scope>
</reference>
<protein>
    <submittedName>
        <fullName evidence="3">Inosine-uridine preferring nucleoside hydrolase</fullName>
    </submittedName>
</protein>
<feature type="region of interest" description="Disordered" evidence="1">
    <location>
        <begin position="142"/>
        <end position="166"/>
    </location>
</feature>
<evidence type="ECO:0000313" key="2">
    <source>
        <dbReference type="EMBL" id="CAI4007072.1"/>
    </source>
</evidence>
<sequence>MHFRRRKVWFKTCSVQEHIETCTMFWVPCLVPFDSSEWKCFCSTQNQTGCNALPLRRGLMSTVPALVLPSVGFVLHDGGRIAEVCNGAVASGKVAFNARGAGAAPALPPPRPGRLSMAGNAAVSRASKSRVRGEQILGIPHSVPLRTVGNEPTDTANGQQAGQANEEDQIDACLKMAAEGEGIRMTMAFQRMSHYFAELKPGSLVLEVGSRAGDMTLMFAERFPDLYILPTEGTGEASPSLFMLLQ</sequence>
<dbReference type="EMBL" id="CAMXCT020003962">
    <property type="protein sequence ID" value="CAL1160447.1"/>
    <property type="molecule type" value="Genomic_DNA"/>
</dbReference>
<dbReference type="Proteomes" id="UP001152797">
    <property type="component" value="Unassembled WGS sequence"/>
</dbReference>
<feature type="region of interest" description="Disordered" evidence="1">
    <location>
        <begin position="105"/>
        <end position="129"/>
    </location>
</feature>
<reference evidence="3 4" key="2">
    <citation type="submission" date="2024-05" db="EMBL/GenBank/DDBJ databases">
        <authorList>
            <person name="Chen Y."/>
            <person name="Shah S."/>
            <person name="Dougan E. K."/>
            <person name="Thang M."/>
            <person name="Chan C."/>
        </authorList>
    </citation>
    <scope>NUCLEOTIDE SEQUENCE [LARGE SCALE GENOMIC DNA]</scope>
</reference>
<accession>A0A9P1DC62</accession>
<dbReference type="EMBL" id="CAMXCT010003962">
    <property type="protein sequence ID" value="CAI4007072.1"/>
    <property type="molecule type" value="Genomic_DNA"/>
</dbReference>
<proteinExistence type="predicted"/>
<organism evidence="2">
    <name type="scientific">Cladocopium goreaui</name>
    <dbReference type="NCBI Taxonomy" id="2562237"/>
    <lineage>
        <taxon>Eukaryota</taxon>
        <taxon>Sar</taxon>
        <taxon>Alveolata</taxon>
        <taxon>Dinophyceae</taxon>
        <taxon>Suessiales</taxon>
        <taxon>Symbiodiniaceae</taxon>
        <taxon>Cladocopium</taxon>
    </lineage>
</organism>
<keyword evidence="3" id="KW-0378">Hydrolase</keyword>
<feature type="non-terminal residue" evidence="2">
    <location>
        <position position="1"/>
    </location>
</feature>
<dbReference type="AlphaFoldDB" id="A0A9P1DC62"/>
<evidence type="ECO:0000313" key="3">
    <source>
        <dbReference type="EMBL" id="CAL4794384.1"/>
    </source>
</evidence>
<evidence type="ECO:0000256" key="1">
    <source>
        <dbReference type="SAM" id="MobiDB-lite"/>
    </source>
</evidence>
<feature type="compositionally biased region" description="Polar residues" evidence="1">
    <location>
        <begin position="150"/>
        <end position="163"/>
    </location>
</feature>
<dbReference type="GO" id="GO:0016787">
    <property type="term" value="F:hydrolase activity"/>
    <property type="evidence" value="ECO:0007669"/>
    <property type="project" value="UniProtKB-KW"/>
</dbReference>
<evidence type="ECO:0000313" key="4">
    <source>
        <dbReference type="Proteomes" id="UP001152797"/>
    </source>
</evidence>
<keyword evidence="4" id="KW-1185">Reference proteome</keyword>
<name>A0A9P1DC62_9DINO</name>